<dbReference type="PANTHER" id="PTHR19303:SF71">
    <property type="entry name" value="ZINC FINGER PHD-TYPE DOMAIN-CONTAINING PROTEIN"/>
    <property type="match status" value="1"/>
</dbReference>
<feature type="compositionally biased region" description="Pro residues" evidence="4">
    <location>
        <begin position="567"/>
        <end position="590"/>
    </location>
</feature>
<evidence type="ECO:0000313" key="7">
    <source>
        <dbReference type="Proteomes" id="UP001283361"/>
    </source>
</evidence>
<dbReference type="GO" id="GO:0003677">
    <property type="term" value="F:DNA binding"/>
    <property type="evidence" value="ECO:0007669"/>
    <property type="project" value="TreeGrafter"/>
</dbReference>
<organism evidence="6 7">
    <name type="scientific">Elysia crispata</name>
    <name type="common">lettuce slug</name>
    <dbReference type="NCBI Taxonomy" id="231223"/>
    <lineage>
        <taxon>Eukaryota</taxon>
        <taxon>Metazoa</taxon>
        <taxon>Spiralia</taxon>
        <taxon>Lophotrochozoa</taxon>
        <taxon>Mollusca</taxon>
        <taxon>Gastropoda</taxon>
        <taxon>Heterobranchia</taxon>
        <taxon>Euthyneura</taxon>
        <taxon>Panpulmonata</taxon>
        <taxon>Sacoglossa</taxon>
        <taxon>Placobranchoidea</taxon>
        <taxon>Plakobranchidae</taxon>
        <taxon>Elysia</taxon>
    </lineage>
</organism>
<dbReference type="InterPro" id="IPR050863">
    <property type="entry name" value="CenT-Element_Derived"/>
</dbReference>
<name>A0AAE1E0K5_9GAST</name>
<keyword evidence="7" id="KW-1185">Reference proteome</keyword>
<dbReference type="InterPro" id="IPR001965">
    <property type="entry name" value="Znf_PHD"/>
</dbReference>
<proteinExistence type="predicted"/>
<feature type="compositionally biased region" description="Polar residues" evidence="4">
    <location>
        <begin position="699"/>
        <end position="711"/>
    </location>
</feature>
<dbReference type="GO" id="GO:0005634">
    <property type="term" value="C:nucleus"/>
    <property type="evidence" value="ECO:0007669"/>
    <property type="project" value="TreeGrafter"/>
</dbReference>
<evidence type="ECO:0000256" key="4">
    <source>
        <dbReference type="SAM" id="MobiDB-lite"/>
    </source>
</evidence>
<keyword evidence="1" id="KW-0479">Metal-binding</keyword>
<evidence type="ECO:0000256" key="2">
    <source>
        <dbReference type="ARBA" id="ARBA00022771"/>
    </source>
</evidence>
<dbReference type="Pfam" id="PF03184">
    <property type="entry name" value="DDE_1"/>
    <property type="match status" value="1"/>
</dbReference>
<dbReference type="PANTHER" id="PTHR19303">
    <property type="entry name" value="TRANSPOSON"/>
    <property type="match status" value="1"/>
</dbReference>
<dbReference type="AlphaFoldDB" id="A0AAE1E0K5"/>
<dbReference type="EMBL" id="JAWDGP010001621">
    <property type="protein sequence ID" value="KAK3789901.1"/>
    <property type="molecule type" value="Genomic_DNA"/>
</dbReference>
<dbReference type="SUPFAM" id="SSF57903">
    <property type="entry name" value="FYVE/PHD zinc finger"/>
    <property type="match status" value="1"/>
</dbReference>
<evidence type="ECO:0000313" key="6">
    <source>
        <dbReference type="EMBL" id="KAK3789901.1"/>
    </source>
</evidence>
<accession>A0AAE1E0K5</accession>
<keyword evidence="2" id="KW-0863">Zinc-finger</keyword>
<evidence type="ECO:0000256" key="1">
    <source>
        <dbReference type="ARBA" id="ARBA00022723"/>
    </source>
</evidence>
<feature type="region of interest" description="Disordered" evidence="4">
    <location>
        <begin position="529"/>
        <end position="735"/>
    </location>
</feature>
<feature type="compositionally biased region" description="Pro residues" evidence="4">
    <location>
        <begin position="540"/>
        <end position="559"/>
    </location>
</feature>
<dbReference type="InterPro" id="IPR004875">
    <property type="entry name" value="DDE_SF_endonuclease_dom"/>
</dbReference>
<dbReference type="Gene3D" id="3.30.40.10">
    <property type="entry name" value="Zinc/RING finger domain, C3HC4 (zinc finger)"/>
    <property type="match status" value="1"/>
</dbReference>
<dbReference type="Proteomes" id="UP001283361">
    <property type="component" value="Unassembled WGS sequence"/>
</dbReference>
<gene>
    <name evidence="6" type="ORF">RRG08_006578</name>
</gene>
<dbReference type="Gene3D" id="3.30.420.10">
    <property type="entry name" value="Ribonuclease H-like superfamily/Ribonuclease H"/>
    <property type="match status" value="1"/>
</dbReference>
<dbReference type="InterPro" id="IPR036397">
    <property type="entry name" value="RNaseH_sf"/>
</dbReference>
<dbReference type="InterPro" id="IPR006578">
    <property type="entry name" value="MADF-dom"/>
</dbReference>
<feature type="domain" description="MADF" evidence="5">
    <location>
        <begin position="51"/>
        <end position="142"/>
    </location>
</feature>
<evidence type="ECO:0000256" key="3">
    <source>
        <dbReference type="ARBA" id="ARBA00022833"/>
    </source>
</evidence>
<dbReference type="Pfam" id="PF10545">
    <property type="entry name" value="MADF_DNA_bdg"/>
    <property type="match status" value="1"/>
</dbReference>
<feature type="compositionally biased region" description="Basic residues" evidence="4">
    <location>
        <begin position="712"/>
        <end position="725"/>
    </location>
</feature>
<keyword evidence="3" id="KW-0862">Zinc</keyword>
<sequence length="790" mass="87348">MVRGILFEYVPYDFPSHVSRLTREETRSGKVCLLTFLTIRELRRMDDYKKNVIEMVREHIFLWNPVHRDYKNKEQRKQAWEDIDNDMKIQPPTASLSVFWRPLRTFGKKLSAELIFKHRFAKMVRNYQRKTERAEVPQELYNTAMQEVDSGKTIRQAAKDHGLCHVSLHRRLKKREQGEAPCMGYSKHAQVFSQHQEQELARYVTWSAELRYGLTPVEVRQLAYQCGEKFAIRMPPSWSENRQAGEDWFSGFRERYQFSLRKAENTSLGRAIGFNKPAVDLFFDNLENVLSRQNFGPHQIYNVDETGMSTVPKSSRVVAKTGTRSVGRVVSAERGTLVTLVCAINAIGNSVPPMFIFPRKTYRDHFIRGGPPGSIGRANGSGWIKEEDWQSYVEHFIKFTRPSQDSPILLILDNHVSHLSTPAIDLCREHNITLLSLPPHCSHKLQPLDRVVYGPLKTYVTSRCHAWTRENPGKSLSIYDIPGIADSELPRATTQHNLIESFRCTGIWPMNRHVFTDRDFAASLVTERPLIPSGSSSDPSGPPAAPGPSGPPPSAPGPSGPHAAPGPSGPPPSAPGPSGPPPAAPGPSGPPAAKGPSGPPAAPVPSGLSTVPGPSGLPSAPGPSGLPAGPSASTPATPSRCPTSQGAFSPELVMPFPQAVRAANNGNGNDRRRRKSAILTDSPVKRQLELNKAKKPRTSRTAGSTNTGQPNSHKRVGKAQLRKRQASPVSSSDSDDEEENICLVCTEHFHDSRSGEKWVQCSGCNFWAHEDCTDIGSRTLLYICQNCLSD</sequence>
<comment type="caution">
    <text evidence="6">The sequence shown here is derived from an EMBL/GenBank/DDBJ whole genome shotgun (WGS) entry which is preliminary data.</text>
</comment>
<feature type="compositionally biased region" description="Basic and acidic residues" evidence="4">
    <location>
        <begin position="683"/>
        <end position="692"/>
    </location>
</feature>
<protein>
    <recommendedName>
        <fullName evidence="5">MADF domain-containing protein</fullName>
    </recommendedName>
</protein>
<evidence type="ECO:0000259" key="5">
    <source>
        <dbReference type="PROSITE" id="PS51029"/>
    </source>
</evidence>
<feature type="compositionally biased region" description="Low complexity" evidence="4">
    <location>
        <begin position="604"/>
        <end position="639"/>
    </location>
</feature>
<dbReference type="InterPro" id="IPR013083">
    <property type="entry name" value="Znf_RING/FYVE/PHD"/>
</dbReference>
<dbReference type="PROSITE" id="PS51029">
    <property type="entry name" value="MADF"/>
    <property type="match status" value="1"/>
</dbReference>
<dbReference type="GO" id="GO:0008270">
    <property type="term" value="F:zinc ion binding"/>
    <property type="evidence" value="ECO:0007669"/>
    <property type="project" value="UniProtKB-KW"/>
</dbReference>
<dbReference type="InterPro" id="IPR011011">
    <property type="entry name" value="Znf_FYVE_PHD"/>
</dbReference>
<dbReference type="SMART" id="SM00249">
    <property type="entry name" value="PHD"/>
    <property type="match status" value="1"/>
</dbReference>
<reference evidence="6" key="1">
    <citation type="journal article" date="2023" name="G3 (Bethesda)">
        <title>A reference genome for the long-term kleptoplast-retaining sea slug Elysia crispata morphotype clarki.</title>
        <authorList>
            <person name="Eastman K.E."/>
            <person name="Pendleton A.L."/>
            <person name="Shaikh M.A."/>
            <person name="Suttiyut T."/>
            <person name="Ogas R."/>
            <person name="Tomko P."/>
            <person name="Gavelis G."/>
            <person name="Widhalm J.R."/>
            <person name="Wisecaver J.H."/>
        </authorList>
    </citation>
    <scope>NUCLEOTIDE SEQUENCE</scope>
    <source>
        <strain evidence="6">ECLA1</strain>
    </source>
</reference>